<protein>
    <submittedName>
        <fullName evidence="1">Uncharacterized protein</fullName>
    </submittedName>
</protein>
<evidence type="ECO:0000313" key="1">
    <source>
        <dbReference type="EMBL" id="RNA16947.1"/>
    </source>
</evidence>
<proteinExistence type="predicted"/>
<dbReference type="Proteomes" id="UP000276133">
    <property type="component" value="Unassembled WGS sequence"/>
</dbReference>
<name>A0A3M7R038_BRAPC</name>
<keyword evidence="2" id="KW-1185">Reference proteome</keyword>
<gene>
    <name evidence="1" type="ORF">BpHYR1_024583</name>
</gene>
<dbReference type="EMBL" id="REGN01004581">
    <property type="protein sequence ID" value="RNA16947.1"/>
    <property type="molecule type" value="Genomic_DNA"/>
</dbReference>
<sequence length="59" mass="6933">MRLFLRLNKSCLTMFKCFTCNMNNILIIFTRIKVTSQKSSASHDSLIINFYSEKIKLKV</sequence>
<organism evidence="1 2">
    <name type="scientific">Brachionus plicatilis</name>
    <name type="common">Marine rotifer</name>
    <name type="synonym">Brachionus muelleri</name>
    <dbReference type="NCBI Taxonomy" id="10195"/>
    <lineage>
        <taxon>Eukaryota</taxon>
        <taxon>Metazoa</taxon>
        <taxon>Spiralia</taxon>
        <taxon>Gnathifera</taxon>
        <taxon>Rotifera</taxon>
        <taxon>Eurotatoria</taxon>
        <taxon>Monogononta</taxon>
        <taxon>Pseudotrocha</taxon>
        <taxon>Ploima</taxon>
        <taxon>Brachionidae</taxon>
        <taxon>Brachionus</taxon>
    </lineage>
</organism>
<dbReference type="AlphaFoldDB" id="A0A3M7R038"/>
<comment type="caution">
    <text evidence="1">The sequence shown here is derived from an EMBL/GenBank/DDBJ whole genome shotgun (WGS) entry which is preliminary data.</text>
</comment>
<evidence type="ECO:0000313" key="2">
    <source>
        <dbReference type="Proteomes" id="UP000276133"/>
    </source>
</evidence>
<reference evidence="1 2" key="1">
    <citation type="journal article" date="2018" name="Sci. Rep.">
        <title>Genomic signatures of local adaptation to the degree of environmental predictability in rotifers.</title>
        <authorList>
            <person name="Franch-Gras L."/>
            <person name="Hahn C."/>
            <person name="Garcia-Roger E.M."/>
            <person name="Carmona M.J."/>
            <person name="Serra M."/>
            <person name="Gomez A."/>
        </authorList>
    </citation>
    <scope>NUCLEOTIDE SEQUENCE [LARGE SCALE GENOMIC DNA]</scope>
    <source>
        <strain evidence="1">HYR1</strain>
    </source>
</reference>
<accession>A0A3M7R038</accession>